<feature type="compositionally biased region" description="Low complexity" evidence="1">
    <location>
        <begin position="61"/>
        <end position="70"/>
    </location>
</feature>
<name>A0ABT2S4Y4_9FIRM</name>
<evidence type="ECO:0000256" key="2">
    <source>
        <dbReference type="SAM" id="SignalP"/>
    </source>
</evidence>
<reference evidence="3 4" key="1">
    <citation type="journal article" date="2021" name="ISME Commun">
        <title>Automated analysis of genomic sequences facilitates high-throughput and comprehensive description of bacteria.</title>
        <authorList>
            <person name="Hitch T.C.A."/>
        </authorList>
    </citation>
    <scope>NUCLEOTIDE SEQUENCE [LARGE SCALE GENOMIC DNA]</scope>
    <source>
        <strain evidence="3 4">Sanger_02</strain>
    </source>
</reference>
<evidence type="ECO:0000313" key="3">
    <source>
        <dbReference type="EMBL" id="MCU6699606.1"/>
    </source>
</evidence>
<feature type="signal peptide" evidence="2">
    <location>
        <begin position="1"/>
        <end position="24"/>
    </location>
</feature>
<feature type="chain" id="PRO_5047293881" description="DUF3887 domain-containing protein" evidence="2">
    <location>
        <begin position="25"/>
        <end position="169"/>
    </location>
</feature>
<feature type="region of interest" description="Disordered" evidence="1">
    <location>
        <begin position="59"/>
        <end position="79"/>
    </location>
</feature>
<dbReference type="RefSeq" id="WP_262581168.1">
    <property type="nucleotide sequence ID" value="NZ_JAOQJV010000004.1"/>
</dbReference>
<evidence type="ECO:0008006" key="5">
    <source>
        <dbReference type="Google" id="ProtNLM"/>
    </source>
</evidence>
<organism evidence="3 4">
    <name type="scientific">Dorea ammoniilytica</name>
    <dbReference type="NCBI Taxonomy" id="2981788"/>
    <lineage>
        <taxon>Bacteria</taxon>
        <taxon>Bacillati</taxon>
        <taxon>Bacillota</taxon>
        <taxon>Clostridia</taxon>
        <taxon>Lachnospirales</taxon>
        <taxon>Lachnospiraceae</taxon>
        <taxon>Dorea</taxon>
    </lineage>
</organism>
<gene>
    <name evidence="3" type="ORF">OCV65_05060</name>
</gene>
<dbReference type="Proteomes" id="UP001207605">
    <property type="component" value="Unassembled WGS sequence"/>
</dbReference>
<keyword evidence="4" id="KW-1185">Reference proteome</keyword>
<dbReference type="EMBL" id="JAOQJV010000004">
    <property type="protein sequence ID" value="MCU6699606.1"/>
    <property type="molecule type" value="Genomic_DNA"/>
</dbReference>
<accession>A0ABT2S4Y4</accession>
<sequence length="169" mass="18806">MKPQKRFRFLIIALTATIFLSACKSSENNNSVSTAAKKIIQTIANCPNEEYYSTSDITAIGEGTDSSSESSETEPEPVDTYQNLKDTLGEYFTDTAFDAFYSQGIADKYFSDAFINNYEISVQNIELVEKKDNSETVKVTLKKGSVEDADTFLFTYDDDGLVTKIVITD</sequence>
<comment type="caution">
    <text evidence="3">The sequence shown here is derived from an EMBL/GenBank/DDBJ whole genome shotgun (WGS) entry which is preliminary data.</text>
</comment>
<dbReference type="PROSITE" id="PS51257">
    <property type="entry name" value="PROKAR_LIPOPROTEIN"/>
    <property type="match status" value="1"/>
</dbReference>
<evidence type="ECO:0000313" key="4">
    <source>
        <dbReference type="Proteomes" id="UP001207605"/>
    </source>
</evidence>
<evidence type="ECO:0000256" key="1">
    <source>
        <dbReference type="SAM" id="MobiDB-lite"/>
    </source>
</evidence>
<keyword evidence="2" id="KW-0732">Signal</keyword>
<protein>
    <recommendedName>
        <fullName evidence="5">DUF3887 domain-containing protein</fullName>
    </recommendedName>
</protein>
<proteinExistence type="predicted"/>